<dbReference type="PROSITE" id="PS51257">
    <property type="entry name" value="PROKAR_LIPOPROTEIN"/>
    <property type="match status" value="1"/>
</dbReference>
<protein>
    <submittedName>
        <fullName evidence="4">DM13 domain-containing protein</fullName>
    </submittedName>
</protein>
<proteinExistence type="predicted"/>
<gene>
    <name evidence="4" type="ORF">L3049_14525</name>
</gene>
<dbReference type="RefSeq" id="WP_275110542.1">
    <property type="nucleotide sequence ID" value="NZ_JAKJSC010000003.1"/>
</dbReference>
<organism evidence="4 5">
    <name type="scientific">Paralabilibaculum antarcticum</name>
    <dbReference type="NCBI Taxonomy" id="2912572"/>
    <lineage>
        <taxon>Bacteria</taxon>
        <taxon>Pseudomonadati</taxon>
        <taxon>Bacteroidota</taxon>
        <taxon>Bacteroidia</taxon>
        <taxon>Marinilabiliales</taxon>
        <taxon>Marinifilaceae</taxon>
        <taxon>Paralabilibaculum</taxon>
    </lineage>
</organism>
<dbReference type="EMBL" id="JAKJSC010000003">
    <property type="protein sequence ID" value="MDE5419212.1"/>
    <property type="molecule type" value="Genomic_DNA"/>
</dbReference>
<name>A0ABT5VUX1_9BACT</name>
<keyword evidence="2" id="KW-0732">Signal</keyword>
<sequence>MKNWYLYIALLLFTACSSSGDMIDEMEEMVEIPNDQENMMEEEETTTANFVSDAHPTSGTASISEDGSTLSLTDFKSDDGPLLELYLASDLTAETYVSLGELKGLDGDYQYSIPTGTDLESLKYVIVWCVDFKVSFGHAVLP</sequence>
<evidence type="ECO:0000313" key="5">
    <source>
        <dbReference type="Proteomes" id="UP001528920"/>
    </source>
</evidence>
<accession>A0ABT5VUX1</accession>
<feature type="signal peptide" evidence="2">
    <location>
        <begin position="1"/>
        <end position="20"/>
    </location>
</feature>
<evidence type="ECO:0000313" key="4">
    <source>
        <dbReference type="EMBL" id="MDE5419212.1"/>
    </source>
</evidence>
<dbReference type="PROSITE" id="PS51549">
    <property type="entry name" value="DM13"/>
    <property type="match status" value="1"/>
</dbReference>
<feature type="chain" id="PRO_5045289231" evidence="2">
    <location>
        <begin position="21"/>
        <end position="142"/>
    </location>
</feature>
<evidence type="ECO:0000256" key="2">
    <source>
        <dbReference type="SAM" id="SignalP"/>
    </source>
</evidence>
<dbReference type="Pfam" id="PF10517">
    <property type="entry name" value="DM13"/>
    <property type="match status" value="1"/>
</dbReference>
<feature type="compositionally biased region" description="Polar residues" evidence="1">
    <location>
        <begin position="55"/>
        <end position="66"/>
    </location>
</feature>
<feature type="domain" description="DM13" evidence="3">
    <location>
        <begin position="48"/>
        <end position="142"/>
    </location>
</feature>
<feature type="region of interest" description="Disordered" evidence="1">
    <location>
        <begin position="39"/>
        <end position="66"/>
    </location>
</feature>
<keyword evidence="5" id="KW-1185">Reference proteome</keyword>
<comment type="caution">
    <text evidence="4">The sequence shown here is derived from an EMBL/GenBank/DDBJ whole genome shotgun (WGS) entry which is preliminary data.</text>
</comment>
<dbReference type="Proteomes" id="UP001528920">
    <property type="component" value="Unassembled WGS sequence"/>
</dbReference>
<reference evidence="4 5" key="1">
    <citation type="submission" date="2022-01" db="EMBL/GenBank/DDBJ databases">
        <title>Labilibaculum sp. nov, a marine bacterium isolated from Antarctica.</title>
        <authorList>
            <person name="Dai W."/>
        </authorList>
    </citation>
    <scope>NUCLEOTIDE SEQUENCE [LARGE SCALE GENOMIC DNA]</scope>
    <source>
        <strain evidence="4 5">DW002</strain>
    </source>
</reference>
<evidence type="ECO:0000259" key="3">
    <source>
        <dbReference type="PROSITE" id="PS51549"/>
    </source>
</evidence>
<dbReference type="InterPro" id="IPR019545">
    <property type="entry name" value="DM13_domain"/>
</dbReference>
<evidence type="ECO:0000256" key="1">
    <source>
        <dbReference type="SAM" id="MobiDB-lite"/>
    </source>
</evidence>